<feature type="region of interest" description="Disordered" evidence="1">
    <location>
        <begin position="75"/>
        <end position="124"/>
    </location>
</feature>
<gene>
    <name evidence="2" type="ORF">ZHAS_00010249</name>
</gene>
<keyword evidence="2" id="KW-0067">ATP-binding</keyword>
<dbReference type="VEuPathDB" id="VectorBase:ASIC010249"/>
<accession>A0A084VX45</accession>
<protein>
    <submittedName>
        <fullName evidence="2 3">Helicase ARIP4-like protein</fullName>
    </submittedName>
</protein>
<keyword evidence="4" id="KW-1185">Reference proteome</keyword>
<dbReference type="Proteomes" id="UP000030765">
    <property type="component" value="Unassembled WGS sequence"/>
</dbReference>
<keyword evidence="2" id="KW-0378">Hydrolase</keyword>
<keyword evidence="2" id="KW-0547">Nucleotide-binding</keyword>
<organism evidence="2">
    <name type="scientific">Anopheles sinensis</name>
    <name type="common">Mosquito</name>
    <dbReference type="NCBI Taxonomy" id="74873"/>
    <lineage>
        <taxon>Eukaryota</taxon>
        <taxon>Metazoa</taxon>
        <taxon>Ecdysozoa</taxon>
        <taxon>Arthropoda</taxon>
        <taxon>Hexapoda</taxon>
        <taxon>Insecta</taxon>
        <taxon>Pterygota</taxon>
        <taxon>Neoptera</taxon>
        <taxon>Endopterygota</taxon>
        <taxon>Diptera</taxon>
        <taxon>Nematocera</taxon>
        <taxon>Culicoidea</taxon>
        <taxon>Culicidae</taxon>
        <taxon>Anophelinae</taxon>
        <taxon>Anopheles</taxon>
    </lineage>
</organism>
<dbReference type="EnsemblMetazoa" id="ASIC010249-RA">
    <property type="protein sequence ID" value="ASIC010249-PA"/>
    <property type="gene ID" value="ASIC010249"/>
</dbReference>
<evidence type="ECO:0000313" key="2">
    <source>
        <dbReference type="EMBL" id="KFB42539.1"/>
    </source>
</evidence>
<dbReference type="GO" id="GO:0004386">
    <property type="term" value="F:helicase activity"/>
    <property type="evidence" value="ECO:0007669"/>
    <property type="project" value="UniProtKB-KW"/>
</dbReference>
<sequence length="271" mass="29189">MTLSASVVIRKYKRNRRRSVAERRSVQFSVAAAERSDTEKPSCARQCLGAARSYGAGTAAAAACEALRTEPMSRWDCNGRREAPPGQRPPQHPGQNNGVGGAPPLPFESGKDGSAERSQVQLRLPKAQNVTRTPGYTHVGSVGMTTDTRLPVRYPPAIAPYTPYHQQQQPAAPAANGINGVQRPAALYPAYGWTSQSRAIPPNRGATGCTQPNKFTDSIYPQRPLPPSGDSSCATFGKYNTPRNGLRIARTLASSSMGKFPTTRFSCQCWA</sequence>
<dbReference type="AlphaFoldDB" id="A0A084VX45"/>
<name>A0A084VX45_ANOSI</name>
<reference evidence="3" key="2">
    <citation type="submission" date="2020-05" db="UniProtKB">
        <authorList>
            <consortium name="EnsemblMetazoa"/>
        </authorList>
    </citation>
    <scope>IDENTIFICATION</scope>
</reference>
<evidence type="ECO:0000256" key="1">
    <source>
        <dbReference type="SAM" id="MobiDB-lite"/>
    </source>
</evidence>
<dbReference type="EMBL" id="ATLV01017844">
    <property type="status" value="NOT_ANNOTATED_CDS"/>
    <property type="molecule type" value="Genomic_DNA"/>
</dbReference>
<dbReference type="VEuPathDB" id="VectorBase:ASIS000054"/>
<evidence type="ECO:0000313" key="3">
    <source>
        <dbReference type="EnsemblMetazoa" id="ASIC010249-PA"/>
    </source>
</evidence>
<proteinExistence type="predicted"/>
<evidence type="ECO:0000313" key="4">
    <source>
        <dbReference type="Proteomes" id="UP000030765"/>
    </source>
</evidence>
<keyword evidence="2" id="KW-0347">Helicase</keyword>
<dbReference type="EMBL" id="KE525195">
    <property type="protein sequence ID" value="KFB42539.1"/>
    <property type="molecule type" value="Genomic_DNA"/>
</dbReference>
<reference evidence="2 4" key="1">
    <citation type="journal article" date="2014" name="BMC Genomics">
        <title>Genome sequence of Anopheles sinensis provides insight into genetics basis of mosquito competence for malaria parasites.</title>
        <authorList>
            <person name="Zhou D."/>
            <person name="Zhang D."/>
            <person name="Ding G."/>
            <person name="Shi L."/>
            <person name="Hou Q."/>
            <person name="Ye Y."/>
            <person name="Xu Y."/>
            <person name="Zhou H."/>
            <person name="Xiong C."/>
            <person name="Li S."/>
            <person name="Yu J."/>
            <person name="Hong S."/>
            <person name="Yu X."/>
            <person name="Zou P."/>
            <person name="Chen C."/>
            <person name="Chang X."/>
            <person name="Wang W."/>
            <person name="Lv Y."/>
            <person name="Sun Y."/>
            <person name="Ma L."/>
            <person name="Shen B."/>
            <person name="Zhu C."/>
        </authorList>
    </citation>
    <scope>NUCLEOTIDE SEQUENCE [LARGE SCALE GENOMIC DNA]</scope>
</reference>